<protein>
    <submittedName>
        <fullName evidence="2">Uncharacterized protein</fullName>
    </submittedName>
</protein>
<name>A0AAV5CHW5_ELECO</name>
<dbReference type="AlphaFoldDB" id="A0AAV5CHW5"/>
<sequence>MLVLDSTSRSSIPLFDYFLHAYLYMRPNFNFWSKVKTTYSNNYDDDNELGDLDDDELGDVDADHVEIDINSDDDLEYSLNKMSITPHRSFYHPMTMNNATGLSMPAKIRPSLHSPAAAPANASVGRQARLRPRVSRPHPCLPPLAAALTSTHACLRRPSRSPPPVLASANAALAGSRAYVCLRRPPCWTPPPSRAAHEARVD</sequence>
<gene>
    <name evidence="2" type="primary">ga14559</name>
    <name evidence="2" type="ORF">PR202_ga14559</name>
</gene>
<evidence type="ECO:0000256" key="1">
    <source>
        <dbReference type="SAM" id="MobiDB-lite"/>
    </source>
</evidence>
<comment type="caution">
    <text evidence="2">The sequence shown here is derived from an EMBL/GenBank/DDBJ whole genome shotgun (WGS) entry which is preliminary data.</text>
</comment>
<evidence type="ECO:0000313" key="3">
    <source>
        <dbReference type="Proteomes" id="UP001054889"/>
    </source>
</evidence>
<dbReference type="Proteomes" id="UP001054889">
    <property type="component" value="Unassembled WGS sequence"/>
</dbReference>
<proteinExistence type="predicted"/>
<reference evidence="2" key="2">
    <citation type="submission" date="2021-12" db="EMBL/GenBank/DDBJ databases">
        <title>Resequencing data analysis of finger millet.</title>
        <authorList>
            <person name="Hatakeyama M."/>
            <person name="Aluri S."/>
            <person name="Balachadran M.T."/>
            <person name="Sivarajan S.R."/>
            <person name="Poveda L."/>
            <person name="Shimizu-Inatsugi R."/>
            <person name="Schlapbach R."/>
            <person name="Sreeman S.M."/>
            <person name="Shimizu K.K."/>
        </authorList>
    </citation>
    <scope>NUCLEOTIDE SEQUENCE</scope>
</reference>
<accession>A0AAV5CHW5</accession>
<keyword evidence="3" id="KW-1185">Reference proteome</keyword>
<evidence type="ECO:0000313" key="2">
    <source>
        <dbReference type="EMBL" id="GJM97621.1"/>
    </source>
</evidence>
<dbReference type="EMBL" id="BQKI01000007">
    <property type="protein sequence ID" value="GJM97621.1"/>
    <property type="molecule type" value="Genomic_DNA"/>
</dbReference>
<organism evidence="2 3">
    <name type="scientific">Eleusine coracana subsp. coracana</name>
    <dbReference type="NCBI Taxonomy" id="191504"/>
    <lineage>
        <taxon>Eukaryota</taxon>
        <taxon>Viridiplantae</taxon>
        <taxon>Streptophyta</taxon>
        <taxon>Embryophyta</taxon>
        <taxon>Tracheophyta</taxon>
        <taxon>Spermatophyta</taxon>
        <taxon>Magnoliopsida</taxon>
        <taxon>Liliopsida</taxon>
        <taxon>Poales</taxon>
        <taxon>Poaceae</taxon>
        <taxon>PACMAD clade</taxon>
        <taxon>Chloridoideae</taxon>
        <taxon>Cynodonteae</taxon>
        <taxon>Eleusininae</taxon>
        <taxon>Eleusine</taxon>
    </lineage>
</organism>
<feature type="region of interest" description="Disordered" evidence="1">
    <location>
        <begin position="112"/>
        <end position="137"/>
    </location>
</feature>
<reference evidence="2" key="1">
    <citation type="journal article" date="2018" name="DNA Res.">
        <title>Multiple hybrid de novo genome assembly of finger millet, an orphan allotetraploid crop.</title>
        <authorList>
            <person name="Hatakeyama M."/>
            <person name="Aluri S."/>
            <person name="Balachadran M.T."/>
            <person name="Sivarajan S.R."/>
            <person name="Patrignani A."/>
            <person name="Gruter S."/>
            <person name="Poveda L."/>
            <person name="Shimizu-Inatsugi R."/>
            <person name="Baeten J."/>
            <person name="Francoijs K.J."/>
            <person name="Nataraja K.N."/>
            <person name="Reddy Y.A.N."/>
            <person name="Phadnis S."/>
            <person name="Ravikumar R.L."/>
            <person name="Schlapbach R."/>
            <person name="Sreeman S.M."/>
            <person name="Shimizu K.K."/>
        </authorList>
    </citation>
    <scope>NUCLEOTIDE SEQUENCE</scope>
</reference>